<sequence length="142" mass="15743">MKEFSFNTRDKDFECLEEISFDVLVVGGGITGAGVANILAANGISTILLEKSDFGSGTSQGSSKLIHGGLRYLQDYNFRLVRQLLKERNYILENVGDAKKINFNILIGKNSWKKSEIRLGLILYNLLGGKLKIPKFVENKGT</sequence>
<dbReference type="EC" id="1.4.3.1" evidence="7"/>
<dbReference type="PANTHER" id="PTHR11985">
    <property type="entry name" value="GLYCEROL-3-PHOSPHATE DEHYDROGENASE"/>
    <property type="match status" value="1"/>
</dbReference>
<dbReference type="EMBL" id="AUZX01000194">
    <property type="protein sequence ID" value="EQD81034.1"/>
    <property type="molecule type" value="Genomic_DNA"/>
</dbReference>
<reference evidence="7" key="2">
    <citation type="journal article" date="2014" name="ISME J.">
        <title>Microbial stratification in low pH oxic and suboxic macroscopic growths along an acid mine drainage.</title>
        <authorList>
            <person name="Mendez-Garcia C."/>
            <person name="Mesa V."/>
            <person name="Sprenger R.R."/>
            <person name="Richter M."/>
            <person name="Diez M.S."/>
            <person name="Solano J."/>
            <person name="Bargiela R."/>
            <person name="Golyshina O.V."/>
            <person name="Manteca A."/>
            <person name="Ramos J.L."/>
            <person name="Gallego J.R."/>
            <person name="Llorente I."/>
            <person name="Martins Dos Santos V.A."/>
            <person name="Jensen O.N."/>
            <person name="Pelaez A.I."/>
            <person name="Sanchez J."/>
            <person name="Ferrer M."/>
        </authorList>
    </citation>
    <scope>NUCLEOTIDE SEQUENCE</scope>
</reference>
<dbReference type="Gene3D" id="3.30.9.10">
    <property type="entry name" value="D-Amino Acid Oxidase, subunit A, domain 2"/>
    <property type="match status" value="1"/>
</dbReference>
<dbReference type="GO" id="GO:0008445">
    <property type="term" value="F:D-aspartate oxidase activity"/>
    <property type="evidence" value="ECO:0007669"/>
    <property type="project" value="UniProtKB-EC"/>
</dbReference>
<reference evidence="7" key="1">
    <citation type="submission" date="2013-08" db="EMBL/GenBank/DDBJ databases">
        <authorList>
            <person name="Mendez C."/>
            <person name="Richter M."/>
            <person name="Ferrer M."/>
            <person name="Sanchez J."/>
        </authorList>
    </citation>
    <scope>NUCLEOTIDE SEQUENCE</scope>
</reference>
<evidence type="ECO:0000256" key="5">
    <source>
        <dbReference type="ARBA" id="ARBA00023002"/>
    </source>
</evidence>
<evidence type="ECO:0000256" key="4">
    <source>
        <dbReference type="ARBA" id="ARBA00022827"/>
    </source>
</evidence>
<dbReference type="PRINTS" id="PR01001">
    <property type="entry name" value="FADG3PDH"/>
</dbReference>
<comment type="similarity">
    <text evidence="2">Belongs to the FAD-dependent glycerol-3-phosphate dehydrogenase family.</text>
</comment>
<keyword evidence="4" id="KW-0274">FAD</keyword>
<dbReference type="InterPro" id="IPR000447">
    <property type="entry name" value="G3P_DH_FAD-dep"/>
</dbReference>
<evidence type="ECO:0000256" key="1">
    <source>
        <dbReference type="ARBA" id="ARBA00001974"/>
    </source>
</evidence>
<dbReference type="SUPFAM" id="SSF51905">
    <property type="entry name" value="FAD/NAD(P)-binding domain"/>
    <property type="match status" value="1"/>
</dbReference>
<proteinExistence type="inferred from homology"/>
<dbReference type="InterPro" id="IPR006076">
    <property type="entry name" value="FAD-dep_OxRdtase"/>
</dbReference>
<dbReference type="GO" id="GO:0004368">
    <property type="term" value="F:glycerol-3-phosphate dehydrogenase (quinone) activity"/>
    <property type="evidence" value="ECO:0007669"/>
    <property type="project" value="InterPro"/>
</dbReference>
<evidence type="ECO:0000259" key="6">
    <source>
        <dbReference type="Pfam" id="PF01266"/>
    </source>
</evidence>
<name>T1DI52_9ZZZZ</name>
<dbReference type="PANTHER" id="PTHR11985:SF15">
    <property type="entry name" value="GLYCEROL-3-PHOSPHATE DEHYDROGENASE, MITOCHONDRIAL"/>
    <property type="match status" value="1"/>
</dbReference>
<keyword evidence="3" id="KW-0285">Flavoprotein</keyword>
<dbReference type="AlphaFoldDB" id="T1DI52"/>
<comment type="caution">
    <text evidence="7">The sequence shown here is derived from an EMBL/GenBank/DDBJ whole genome shotgun (WGS) entry which is preliminary data.</text>
</comment>
<feature type="domain" description="FAD dependent oxidoreductase" evidence="6">
    <location>
        <begin position="22"/>
        <end position="94"/>
    </location>
</feature>
<dbReference type="InterPro" id="IPR036188">
    <property type="entry name" value="FAD/NAD-bd_sf"/>
</dbReference>
<evidence type="ECO:0000313" key="7">
    <source>
        <dbReference type="EMBL" id="EQD81034.1"/>
    </source>
</evidence>
<accession>T1DI52</accession>
<gene>
    <name evidence="7" type="ORF">B1A_00254</name>
</gene>
<feature type="non-terminal residue" evidence="7">
    <location>
        <position position="142"/>
    </location>
</feature>
<protein>
    <submittedName>
        <fullName evidence="7">FAD dependent oxidoreductase domain protein</fullName>
        <ecNumber evidence="7">1.4.3.1</ecNumber>
    </submittedName>
</protein>
<dbReference type="Gene3D" id="3.50.50.60">
    <property type="entry name" value="FAD/NAD(P)-binding domain"/>
    <property type="match status" value="1"/>
</dbReference>
<comment type="cofactor">
    <cofactor evidence="1">
        <name>FAD</name>
        <dbReference type="ChEBI" id="CHEBI:57692"/>
    </cofactor>
</comment>
<dbReference type="Pfam" id="PF01266">
    <property type="entry name" value="DAO"/>
    <property type="match status" value="1"/>
</dbReference>
<dbReference type="GO" id="GO:0046168">
    <property type="term" value="P:glycerol-3-phosphate catabolic process"/>
    <property type="evidence" value="ECO:0007669"/>
    <property type="project" value="TreeGrafter"/>
</dbReference>
<organism evidence="7">
    <name type="scientific">mine drainage metagenome</name>
    <dbReference type="NCBI Taxonomy" id="410659"/>
    <lineage>
        <taxon>unclassified sequences</taxon>
        <taxon>metagenomes</taxon>
        <taxon>ecological metagenomes</taxon>
    </lineage>
</organism>
<evidence type="ECO:0000256" key="2">
    <source>
        <dbReference type="ARBA" id="ARBA00007330"/>
    </source>
</evidence>
<keyword evidence="5 7" id="KW-0560">Oxidoreductase</keyword>
<evidence type="ECO:0000256" key="3">
    <source>
        <dbReference type="ARBA" id="ARBA00022630"/>
    </source>
</evidence>